<dbReference type="InterPro" id="IPR000133">
    <property type="entry name" value="ER_ret_rcpt"/>
</dbReference>
<dbReference type="GO" id="GO:0046923">
    <property type="term" value="F:ER retention sequence binding"/>
    <property type="evidence" value="ECO:0007669"/>
    <property type="project" value="InterPro"/>
</dbReference>
<sequence length="223" mass="26627">MNIFRFGGDMIHLASFAILFLKMLKVRSVEGISLKTQEMYLLVFVTRYLDLFNFSKVDFLHIYNFCMKVIYISASATIVYYFRFKQPWKSTYKKAEDSFLYLQYAIAPCAVLAVLVHSEFTFFEILWTFSIYLEAIAIMPQLILMQRYGNIENLTANYVFSLGAYRGLYILNWVTRYLTEQHYHTSKVTWIVWISGFVQTALYCDFFYYYAMSRWYNKTMLPK</sequence>
<keyword evidence="5" id="KW-0256">Endoplasmic reticulum</keyword>
<evidence type="ECO:0000256" key="7">
    <source>
        <dbReference type="ARBA" id="ARBA00022927"/>
    </source>
</evidence>
<keyword evidence="8 11" id="KW-1133">Transmembrane helix</keyword>
<feature type="transmembrane region" description="Helical" evidence="11">
    <location>
        <begin position="156"/>
        <end position="178"/>
    </location>
</feature>
<evidence type="ECO:0000256" key="9">
    <source>
        <dbReference type="ARBA" id="ARBA00023136"/>
    </source>
</evidence>
<evidence type="ECO:0000256" key="5">
    <source>
        <dbReference type="ARBA" id="ARBA00022824"/>
    </source>
</evidence>
<accession>A0A7S2S4L3</accession>
<dbReference type="AlphaFoldDB" id="A0A7S2S4L3"/>
<evidence type="ECO:0000256" key="4">
    <source>
        <dbReference type="ARBA" id="ARBA00022692"/>
    </source>
</evidence>
<evidence type="ECO:0000313" key="12">
    <source>
        <dbReference type="EMBL" id="CAD9689349.1"/>
    </source>
</evidence>
<comment type="subcellular location">
    <subcellularLocation>
        <location evidence="1">Endoplasmic reticulum membrane</location>
        <topology evidence="1">Multi-pass membrane protein</topology>
    </subcellularLocation>
</comment>
<name>A0A7S2S4L3_9STRA</name>
<dbReference type="PANTHER" id="PTHR10585">
    <property type="entry name" value="ER LUMEN PROTEIN RETAINING RECEPTOR"/>
    <property type="match status" value="1"/>
</dbReference>
<proteinExistence type="inferred from homology"/>
<evidence type="ECO:0000256" key="10">
    <source>
        <dbReference type="ARBA" id="ARBA00023170"/>
    </source>
</evidence>
<dbReference type="EMBL" id="HBHK01016346">
    <property type="protein sequence ID" value="CAD9689349.1"/>
    <property type="molecule type" value="Transcribed_RNA"/>
</dbReference>
<evidence type="ECO:0008006" key="13">
    <source>
        <dbReference type="Google" id="ProtNLM"/>
    </source>
</evidence>
<feature type="transmembrane region" description="Helical" evidence="11">
    <location>
        <begin position="190"/>
        <end position="211"/>
    </location>
</feature>
<feature type="transmembrane region" description="Helical" evidence="11">
    <location>
        <begin position="98"/>
        <end position="116"/>
    </location>
</feature>
<keyword evidence="10" id="KW-0675">Receptor</keyword>
<dbReference type="GO" id="GO:0005789">
    <property type="term" value="C:endoplasmic reticulum membrane"/>
    <property type="evidence" value="ECO:0007669"/>
    <property type="project" value="UniProtKB-SubCell"/>
</dbReference>
<keyword evidence="6" id="KW-0931">ER-Golgi transport</keyword>
<dbReference type="GO" id="GO:0006621">
    <property type="term" value="P:protein retention in ER lumen"/>
    <property type="evidence" value="ECO:0007669"/>
    <property type="project" value="InterPro"/>
</dbReference>
<dbReference type="PRINTS" id="PR00660">
    <property type="entry name" value="ERLUMENR"/>
</dbReference>
<protein>
    <recommendedName>
        <fullName evidence="13">ER lumen protein-retaining receptor</fullName>
    </recommendedName>
</protein>
<evidence type="ECO:0000256" key="11">
    <source>
        <dbReference type="SAM" id="Phobius"/>
    </source>
</evidence>
<dbReference type="GO" id="GO:0015031">
    <property type="term" value="P:protein transport"/>
    <property type="evidence" value="ECO:0007669"/>
    <property type="project" value="UniProtKB-KW"/>
</dbReference>
<organism evidence="12">
    <name type="scientific">Mucochytrium quahogii</name>
    <dbReference type="NCBI Taxonomy" id="96639"/>
    <lineage>
        <taxon>Eukaryota</taxon>
        <taxon>Sar</taxon>
        <taxon>Stramenopiles</taxon>
        <taxon>Bigyra</taxon>
        <taxon>Labyrinthulomycetes</taxon>
        <taxon>Thraustochytrida</taxon>
        <taxon>Thraustochytriidae</taxon>
        <taxon>Mucochytrium</taxon>
    </lineage>
</organism>
<reference evidence="12" key="1">
    <citation type="submission" date="2021-01" db="EMBL/GenBank/DDBJ databases">
        <authorList>
            <person name="Corre E."/>
            <person name="Pelletier E."/>
            <person name="Niang G."/>
            <person name="Scheremetjew M."/>
            <person name="Finn R."/>
            <person name="Kale V."/>
            <person name="Holt S."/>
            <person name="Cochrane G."/>
            <person name="Meng A."/>
            <person name="Brown T."/>
            <person name="Cohen L."/>
        </authorList>
    </citation>
    <scope>NUCLEOTIDE SEQUENCE</scope>
    <source>
        <strain evidence="12">NY070348D</strain>
    </source>
</reference>
<keyword evidence="3" id="KW-0813">Transport</keyword>
<dbReference type="GO" id="GO:0016192">
    <property type="term" value="P:vesicle-mediated transport"/>
    <property type="evidence" value="ECO:0007669"/>
    <property type="project" value="UniProtKB-KW"/>
</dbReference>
<evidence type="ECO:0000256" key="3">
    <source>
        <dbReference type="ARBA" id="ARBA00022448"/>
    </source>
</evidence>
<feature type="transmembrane region" description="Helical" evidence="11">
    <location>
        <begin position="122"/>
        <end position="144"/>
    </location>
</feature>
<evidence type="ECO:0000256" key="1">
    <source>
        <dbReference type="ARBA" id="ARBA00004477"/>
    </source>
</evidence>
<keyword evidence="9 11" id="KW-0472">Membrane</keyword>
<evidence type="ECO:0000256" key="6">
    <source>
        <dbReference type="ARBA" id="ARBA00022892"/>
    </source>
</evidence>
<evidence type="ECO:0000256" key="2">
    <source>
        <dbReference type="ARBA" id="ARBA00010120"/>
    </source>
</evidence>
<comment type="similarity">
    <text evidence="2">Belongs to the ERD2 family.</text>
</comment>
<dbReference type="Pfam" id="PF00810">
    <property type="entry name" value="ER_lumen_recept"/>
    <property type="match status" value="1"/>
</dbReference>
<gene>
    <name evidence="12" type="ORF">QSP1433_LOCUS10215</name>
</gene>
<feature type="transmembrane region" description="Helical" evidence="11">
    <location>
        <begin position="62"/>
        <end position="82"/>
    </location>
</feature>
<feature type="non-terminal residue" evidence="12">
    <location>
        <position position="223"/>
    </location>
</feature>
<keyword evidence="4 11" id="KW-0812">Transmembrane</keyword>
<evidence type="ECO:0000256" key="8">
    <source>
        <dbReference type="ARBA" id="ARBA00022989"/>
    </source>
</evidence>
<keyword evidence="7" id="KW-0653">Protein transport</keyword>